<gene>
    <name evidence="3" type="ORF">CVT25_007412</name>
</gene>
<feature type="domain" description="Fungal-type protein kinase" evidence="2">
    <location>
        <begin position="210"/>
        <end position="576"/>
    </location>
</feature>
<dbReference type="PROSITE" id="PS00109">
    <property type="entry name" value="PROTEIN_KINASE_TYR"/>
    <property type="match status" value="1"/>
</dbReference>
<dbReference type="Proteomes" id="UP000283269">
    <property type="component" value="Unassembled WGS sequence"/>
</dbReference>
<feature type="compositionally biased region" description="Polar residues" evidence="1">
    <location>
        <begin position="746"/>
        <end position="768"/>
    </location>
</feature>
<feature type="region of interest" description="Disordered" evidence="1">
    <location>
        <begin position="721"/>
        <end position="802"/>
    </location>
</feature>
<evidence type="ECO:0000259" key="2">
    <source>
        <dbReference type="Pfam" id="PF17667"/>
    </source>
</evidence>
<comment type="caution">
    <text evidence="3">The sequence shown here is derived from an EMBL/GenBank/DDBJ whole genome shotgun (WGS) entry which is preliminary data.</text>
</comment>
<dbReference type="InParanoid" id="A0A409XGE8"/>
<reference evidence="3 4" key="1">
    <citation type="journal article" date="2018" name="Evol. Lett.">
        <title>Horizontal gene cluster transfer increased hallucinogenic mushroom diversity.</title>
        <authorList>
            <person name="Reynolds H.T."/>
            <person name="Vijayakumar V."/>
            <person name="Gluck-Thaler E."/>
            <person name="Korotkin H.B."/>
            <person name="Matheny P.B."/>
            <person name="Slot J.C."/>
        </authorList>
    </citation>
    <scope>NUCLEOTIDE SEQUENCE [LARGE SCALE GENOMIC DNA]</scope>
    <source>
        <strain evidence="3 4">2631</strain>
    </source>
</reference>
<proteinExistence type="predicted"/>
<dbReference type="PANTHER" id="PTHR38248:SF2">
    <property type="entry name" value="FUNK1 11"/>
    <property type="match status" value="1"/>
</dbReference>
<dbReference type="OrthoDB" id="5592585at2759"/>
<dbReference type="EMBL" id="NHYD01001821">
    <property type="protein sequence ID" value="PPQ89807.1"/>
    <property type="molecule type" value="Genomic_DNA"/>
</dbReference>
<evidence type="ECO:0000313" key="3">
    <source>
        <dbReference type="EMBL" id="PPQ89807.1"/>
    </source>
</evidence>
<dbReference type="AlphaFoldDB" id="A0A409XGE8"/>
<dbReference type="InterPro" id="IPR040976">
    <property type="entry name" value="Pkinase_fungal"/>
</dbReference>
<name>A0A409XGE8_PSICY</name>
<feature type="compositionally biased region" description="Polar residues" evidence="1">
    <location>
        <begin position="776"/>
        <end position="786"/>
    </location>
</feature>
<organism evidence="3 4">
    <name type="scientific">Psilocybe cyanescens</name>
    <dbReference type="NCBI Taxonomy" id="93625"/>
    <lineage>
        <taxon>Eukaryota</taxon>
        <taxon>Fungi</taxon>
        <taxon>Dikarya</taxon>
        <taxon>Basidiomycota</taxon>
        <taxon>Agaricomycotina</taxon>
        <taxon>Agaricomycetes</taxon>
        <taxon>Agaricomycetidae</taxon>
        <taxon>Agaricales</taxon>
        <taxon>Agaricineae</taxon>
        <taxon>Strophariaceae</taxon>
        <taxon>Psilocybe</taxon>
    </lineage>
</organism>
<dbReference type="SUPFAM" id="SSF56112">
    <property type="entry name" value="Protein kinase-like (PK-like)"/>
    <property type="match status" value="1"/>
</dbReference>
<sequence>MSNIPTSPDEVPPPTVIRSQVTFSTPIKRSLQGSQQFYSGTPMDASEFQGRMAQELQNQWVGPMPINKFMEEFLPLPAKVPSPKPTFAKEHFVTMADYKAEKDMYDPFIALVESAHAMPGFKLVNTSVNFDPTLRQVPGMKNKPDVCGYKNGVNTNTIPTKYEDMELIFEFKPASAQANPFNDPPKKSKEPLPEDFEFENTGKQHALCRGQLACYARVWTAKQHRTHCFMVWIGGPYARIIRLDRSGGIVSEQFQYETNASLLEFLWRFSITSDEARGMDPTVTRASPEETKLAQDKLYAWKRGERSVFKLKIPDPPRVDHNKTPDVNCDPTRDGLSTTCDVTLNRTPDDFRKTRDVLVWGPLADPQSVTGRATRGYPALDLTSGKTVFVKDSWRACGPGMEKESDILRFLNEKKVRNVPQIICGDDLPGQYQTTTTQDFADEKWNAGARKAQFVKRAHTRFSEDFIGLPLYKFKSSKQFLRAVYDAFLAHKDAYEKCGILHRDISAGNVLLKVGGGGILNDWDLARYVERDDKDRHHPAFRSGTWQFMSIGLLANPAKVHHVQDDMESFFWLVLYHMLRYMKHDKITELEIIMEAVFDHSYKGKAGGLETGGDGKSALIARGTHIGQNFALAGNPPLTNFYKSGKKFWKAWQSYVDGREEDISDLMGSESISYEEASKRVPFIHPPQTMDHSHIASLFESTLASGNWPSDVEAVDYLSKTEKRGRDEDQDEDPVYVKSGTKAKRSTVSMDSRTYKPSTTRSMGSSNLRPLPAFNLQETAPITRAQSKAAGLSGDSLSQVFS</sequence>
<dbReference type="InterPro" id="IPR011009">
    <property type="entry name" value="Kinase-like_dom_sf"/>
</dbReference>
<evidence type="ECO:0000256" key="1">
    <source>
        <dbReference type="SAM" id="MobiDB-lite"/>
    </source>
</evidence>
<dbReference type="PANTHER" id="PTHR38248">
    <property type="entry name" value="FUNK1 6"/>
    <property type="match status" value="1"/>
</dbReference>
<dbReference type="InterPro" id="IPR008266">
    <property type="entry name" value="Tyr_kinase_AS"/>
</dbReference>
<accession>A0A409XGE8</accession>
<dbReference type="GO" id="GO:0004672">
    <property type="term" value="F:protein kinase activity"/>
    <property type="evidence" value="ECO:0007669"/>
    <property type="project" value="InterPro"/>
</dbReference>
<evidence type="ECO:0000313" key="4">
    <source>
        <dbReference type="Proteomes" id="UP000283269"/>
    </source>
</evidence>
<dbReference type="Gene3D" id="1.10.510.10">
    <property type="entry name" value="Transferase(Phosphotransferase) domain 1"/>
    <property type="match status" value="1"/>
</dbReference>
<keyword evidence="4" id="KW-1185">Reference proteome</keyword>
<dbReference type="Pfam" id="PF17667">
    <property type="entry name" value="Pkinase_fungal"/>
    <property type="match status" value="1"/>
</dbReference>
<protein>
    <recommendedName>
        <fullName evidence="2">Fungal-type protein kinase domain-containing protein</fullName>
    </recommendedName>
</protein>